<sequence>MDRTLDDLTPRPAAPAPAPYDRGLRPFRPLHHRFLRGLAAAEHGTALLAGDRGMTYAEAHELALTWAGALLDRCPRPPRAVAVLGNKTAEAYVGVLAALYTGAAAVPLHPDFPVARSRAALHAAGAEALIADPAGSAILTDLLDGAPAMPVLVPDQAPVTGPALDAPRTAGPDDTALILFTSGSTGRPKGVRVTHGGADHYFGIIDERYGYGPGDRLSQTFDLTFDCAHFDLFAAWGTGASVVAVPQKAFFALPEFTARHDLTGWFSTPSVIAFVQRAGGLGPGALPSLRHSLFAGEALTVADAAAWQQAAPGSALENIYGPTELTITIAGHRFDPLRSPRIAVNGIVPIGAVHPGHRALLLAEDGSARQDEGELCVAGPQTTPGYLDPADGQGRFLDRPEGRYYRTGDRVRRLPGGELAYLGRSDAQVQVHGWRVELAEIDHAVRGCDGVQDAVTVHAGGELAVFYTGREQPALHIAAELRRTLPEPLVPRRYRHLEHFPLNANRKIDRTALTALAGARRGPAAGG</sequence>
<dbReference type="PANTHER" id="PTHR45527:SF1">
    <property type="entry name" value="FATTY ACID SYNTHASE"/>
    <property type="match status" value="1"/>
</dbReference>
<keyword evidence="4" id="KW-1185">Reference proteome</keyword>
<protein>
    <submittedName>
        <fullName evidence="3">D-alanine--poly(Phosphoribitol) ligase</fullName>
    </submittedName>
</protein>
<organism evidence="3 4">
    <name type="scientific">Actinacidiphila epipremni</name>
    <dbReference type="NCBI Taxonomy" id="2053013"/>
    <lineage>
        <taxon>Bacteria</taxon>
        <taxon>Bacillati</taxon>
        <taxon>Actinomycetota</taxon>
        <taxon>Actinomycetes</taxon>
        <taxon>Kitasatosporales</taxon>
        <taxon>Streptomycetaceae</taxon>
        <taxon>Actinacidiphila</taxon>
    </lineage>
</organism>
<gene>
    <name evidence="3" type="ORF">HCN08_13235</name>
</gene>
<evidence type="ECO:0000313" key="3">
    <source>
        <dbReference type="EMBL" id="NJP44356.1"/>
    </source>
</evidence>
<dbReference type="PROSITE" id="PS00455">
    <property type="entry name" value="AMP_BINDING"/>
    <property type="match status" value="1"/>
</dbReference>
<dbReference type="GO" id="GO:0016874">
    <property type="term" value="F:ligase activity"/>
    <property type="evidence" value="ECO:0007669"/>
    <property type="project" value="UniProtKB-KW"/>
</dbReference>
<comment type="caution">
    <text evidence="3">The sequence shown here is derived from an EMBL/GenBank/DDBJ whole genome shotgun (WGS) entry which is preliminary data.</text>
</comment>
<dbReference type="Gene3D" id="3.40.50.12780">
    <property type="entry name" value="N-terminal domain of ligase-like"/>
    <property type="match status" value="1"/>
</dbReference>
<evidence type="ECO:0000256" key="1">
    <source>
        <dbReference type="SAM" id="MobiDB-lite"/>
    </source>
</evidence>
<evidence type="ECO:0000259" key="2">
    <source>
        <dbReference type="Pfam" id="PF00501"/>
    </source>
</evidence>
<dbReference type="InterPro" id="IPR000873">
    <property type="entry name" value="AMP-dep_synth/lig_dom"/>
</dbReference>
<dbReference type="Gene3D" id="3.30.300.30">
    <property type="match status" value="1"/>
</dbReference>
<feature type="region of interest" description="Disordered" evidence="1">
    <location>
        <begin position="1"/>
        <end position="24"/>
    </location>
</feature>
<dbReference type="InterPro" id="IPR042099">
    <property type="entry name" value="ANL_N_sf"/>
</dbReference>
<dbReference type="PANTHER" id="PTHR45527">
    <property type="entry name" value="NONRIBOSOMAL PEPTIDE SYNTHETASE"/>
    <property type="match status" value="1"/>
</dbReference>
<dbReference type="InterPro" id="IPR020845">
    <property type="entry name" value="AMP-binding_CS"/>
</dbReference>
<accession>A0ABX0ZRX1</accession>
<name>A0ABX0ZRX1_9ACTN</name>
<feature type="domain" description="AMP-dependent synthetase/ligase" evidence="2">
    <location>
        <begin position="45"/>
        <end position="387"/>
    </location>
</feature>
<dbReference type="RefSeq" id="WP_167983220.1">
    <property type="nucleotide sequence ID" value="NZ_JAATEJ010000008.1"/>
</dbReference>
<dbReference type="SUPFAM" id="SSF56801">
    <property type="entry name" value="Acetyl-CoA synthetase-like"/>
    <property type="match status" value="1"/>
</dbReference>
<reference evidence="3 4" key="1">
    <citation type="submission" date="2020-03" db="EMBL/GenBank/DDBJ databases">
        <title>WGS of actinomycetes isolated from Thailand.</title>
        <authorList>
            <person name="Thawai C."/>
        </authorList>
    </citation>
    <scope>NUCLEOTIDE SEQUENCE [LARGE SCALE GENOMIC DNA]</scope>
    <source>
        <strain evidence="3 4">PRB2-1</strain>
    </source>
</reference>
<dbReference type="EMBL" id="JAATEJ010000008">
    <property type="protein sequence ID" value="NJP44356.1"/>
    <property type="molecule type" value="Genomic_DNA"/>
</dbReference>
<dbReference type="Pfam" id="PF00501">
    <property type="entry name" value="AMP-binding"/>
    <property type="match status" value="1"/>
</dbReference>
<keyword evidence="3" id="KW-0436">Ligase</keyword>
<proteinExistence type="predicted"/>
<evidence type="ECO:0000313" key="4">
    <source>
        <dbReference type="Proteomes" id="UP000734511"/>
    </source>
</evidence>
<dbReference type="InterPro" id="IPR045851">
    <property type="entry name" value="AMP-bd_C_sf"/>
</dbReference>
<dbReference type="Proteomes" id="UP000734511">
    <property type="component" value="Unassembled WGS sequence"/>
</dbReference>